<dbReference type="PROSITE" id="PS50817">
    <property type="entry name" value="INTEIN_N_TER"/>
    <property type="match status" value="1"/>
</dbReference>
<reference evidence="2" key="1">
    <citation type="journal article" date="2021" name="Nat. Commun.">
        <title>Genetic determinants of endophytism in the Arabidopsis root mycobiome.</title>
        <authorList>
            <person name="Mesny F."/>
            <person name="Miyauchi S."/>
            <person name="Thiergart T."/>
            <person name="Pickel B."/>
            <person name="Atanasova L."/>
            <person name="Karlsson M."/>
            <person name="Huettel B."/>
            <person name="Barry K.W."/>
            <person name="Haridas S."/>
            <person name="Chen C."/>
            <person name="Bauer D."/>
            <person name="Andreopoulos W."/>
            <person name="Pangilinan J."/>
            <person name="LaButti K."/>
            <person name="Riley R."/>
            <person name="Lipzen A."/>
            <person name="Clum A."/>
            <person name="Drula E."/>
            <person name="Henrissat B."/>
            <person name="Kohler A."/>
            <person name="Grigoriev I.V."/>
            <person name="Martin F.M."/>
            <person name="Hacquard S."/>
        </authorList>
    </citation>
    <scope>NUCLEOTIDE SEQUENCE</scope>
    <source>
        <strain evidence="2">FSSC 5 MPI-SDFR-AT-0091</strain>
    </source>
</reference>
<dbReference type="SUPFAM" id="SSF51294">
    <property type="entry name" value="Hedgehog/intein (Hint) domain"/>
    <property type="match status" value="1"/>
</dbReference>
<dbReference type="OrthoDB" id="5383572at2759"/>
<sequence>MADSYTTKVQNLLAVLGRVTLLDETQVVLSLQTAFLTTPSMSTLKTYFQAPPASGSCTIDGVDLTGPIESLGNAAIAAQIADCSLEYGFSSIANRDVAVKLPGEWFNTIMPCIFGDHINRQLHADGLLPLQVLRQDSTFVTSFESVLVSPQFDPFRGQGDYYYAMMCLFVYVYLIKGPGFALDTKLERSPALTIIRAWQSNLTAPTTPNLSYLTALQADVIFNSYTPSAIYGPTGNANATLLDLAQAVQNEGFMTNLTADASAEPEPVPTSITDGSVFAGVDVSQFSPVSYRLWKHWMNTLDDQSPGNFWRAGIMAAAAQTLDSTKTFAVPGSTGSNMTIIHFATHGKDLADWYKNHQDEPYMNGGVNLNNTTETGAESGNQAMGCFIAGTKVETSSGSKAIEELSEGDQVLTRSGEAQQWGTRSDEVVENPSPDTLYGFNGESPFFTGGHPFFTTTGLRSIDPHTARKENPWLEVGQLKPGHVLLRLNAEKKYEREVINSINVSRSDVASVYGVHLREGLRSYHANGYLVAINYPEITAVSITRQLQTFPPAERAAMLQSLSVLKPLFERFGAGTVMDKLIKEAGSA</sequence>
<comment type="caution">
    <text evidence="2">The sequence shown here is derived from an EMBL/GenBank/DDBJ whole genome shotgun (WGS) entry which is preliminary data.</text>
</comment>
<evidence type="ECO:0000313" key="2">
    <source>
        <dbReference type="EMBL" id="KAH7253046.1"/>
    </source>
</evidence>
<dbReference type="InterPro" id="IPR028992">
    <property type="entry name" value="Hedgehog/Intein_dom"/>
</dbReference>
<dbReference type="Gene3D" id="2.170.16.10">
    <property type="entry name" value="Hedgehog/Intein (Hint) domain"/>
    <property type="match status" value="1"/>
</dbReference>
<dbReference type="Pfam" id="PF13403">
    <property type="entry name" value="Hint_2"/>
    <property type="match status" value="1"/>
</dbReference>
<organism evidence="2 3">
    <name type="scientific">Fusarium solani</name>
    <name type="common">Filamentous fungus</name>
    <dbReference type="NCBI Taxonomy" id="169388"/>
    <lineage>
        <taxon>Eukaryota</taxon>
        <taxon>Fungi</taxon>
        <taxon>Dikarya</taxon>
        <taxon>Ascomycota</taxon>
        <taxon>Pezizomycotina</taxon>
        <taxon>Sordariomycetes</taxon>
        <taxon>Hypocreomycetidae</taxon>
        <taxon>Hypocreales</taxon>
        <taxon>Nectriaceae</taxon>
        <taxon>Fusarium</taxon>
        <taxon>Fusarium solani species complex</taxon>
    </lineage>
</organism>
<dbReference type="SMART" id="SM00306">
    <property type="entry name" value="HintN"/>
    <property type="match status" value="1"/>
</dbReference>
<keyword evidence="3" id="KW-1185">Reference proteome</keyword>
<feature type="domain" description="Hint" evidence="1">
    <location>
        <begin position="384"/>
        <end position="489"/>
    </location>
</feature>
<protein>
    <recommendedName>
        <fullName evidence="1">Hint domain-containing protein</fullName>
    </recommendedName>
</protein>
<gene>
    <name evidence="2" type="ORF">B0J15DRAFT_560023</name>
</gene>
<proteinExistence type="predicted"/>
<dbReference type="EMBL" id="JAGTJS010000011">
    <property type="protein sequence ID" value="KAH7253046.1"/>
    <property type="molecule type" value="Genomic_DNA"/>
</dbReference>
<dbReference type="GO" id="GO:0016539">
    <property type="term" value="P:intein-mediated protein splicing"/>
    <property type="evidence" value="ECO:0007669"/>
    <property type="project" value="InterPro"/>
</dbReference>
<dbReference type="InterPro" id="IPR006141">
    <property type="entry name" value="Intein_N"/>
</dbReference>
<dbReference type="AlphaFoldDB" id="A0A9P9KD51"/>
<evidence type="ECO:0000259" key="1">
    <source>
        <dbReference type="SMART" id="SM00306"/>
    </source>
</evidence>
<dbReference type="InterPro" id="IPR036844">
    <property type="entry name" value="Hint_dom_sf"/>
</dbReference>
<accession>A0A9P9KD51</accession>
<dbReference type="Proteomes" id="UP000736672">
    <property type="component" value="Unassembled WGS sequence"/>
</dbReference>
<name>A0A9P9KD51_FUSSL</name>
<evidence type="ECO:0000313" key="3">
    <source>
        <dbReference type="Proteomes" id="UP000736672"/>
    </source>
</evidence>
<dbReference type="InterPro" id="IPR003587">
    <property type="entry name" value="Hint_dom_N"/>
</dbReference>